<evidence type="ECO:0000313" key="1">
    <source>
        <dbReference type="EMBL" id="EWS76212.1"/>
    </source>
</evidence>
<proteinExistence type="predicted"/>
<name>W7XEN1_TETTS</name>
<gene>
    <name evidence="1" type="ORF">TTHERM_000180959</name>
</gene>
<dbReference type="RefSeq" id="XP_012651259.1">
    <property type="nucleotide sequence ID" value="XM_012795805.1"/>
</dbReference>
<protein>
    <submittedName>
        <fullName evidence="1">Uncharacterized protein</fullName>
    </submittedName>
</protein>
<dbReference type="Proteomes" id="UP000009168">
    <property type="component" value="Unassembled WGS sequence"/>
</dbReference>
<dbReference type="InParanoid" id="W7XEN1"/>
<dbReference type="KEGG" id="tet:TTHERM_000180959"/>
<dbReference type="AlphaFoldDB" id="W7XEN1"/>
<keyword evidence="2" id="KW-1185">Reference proteome</keyword>
<dbReference type="EMBL" id="GG662840">
    <property type="protein sequence ID" value="EWS76212.1"/>
    <property type="molecule type" value="Genomic_DNA"/>
</dbReference>
<evidence type="ECO:0000313" key="2">
    <source>
        <dbReference type="Proteomes" id="UP000009168"/>
    </source>
</evidence>
<accession>W7XEN1</accession>
<sequence length="117" mass="14366">MNIFNLISLKLFKNYDRFNFIFSLEVIGNVFQKIQQINIKEFIFYKFFLEQYAKDFFSLEMNQLNLIENAFFFCQVQSHLNKRQKIQQVIRSVILDQIDNSNKYQCRLVLDRIRYLK</sequence>
<organism evidence="1 2">
    <name type="scientific">Tetrahymena thermophila (strain SB210)</name>
    <dbReference type="NCBI Taxonomy" id="312017"/>
    <lineage>
        <taxon>Eukaryota</taxon>
        <taxon>Sar</taxon>
        <taxon>Alveolata</taxon>
        <taxon>Ciliophora</taxon>
        <taxon>Intramacronucleata</taxon>
        <taxon>Oligohymenophorea</taxon>
        <taxon>Hymenostomatida</taxon>
        <taxon>Tetrahymenina</taxon>
        <taxon>Tetrahymenidae</taxon>
        <taxon>Tetrahymena</taxon>
    </lineage>
</organism>
<dbReference type="GeneID" id="24437671"/>
<reference evidence="2" key="1">
    <citation type="journal article" date="2006" name="PLoS Biol.">
        <title>Macronuclear genome sequence of the ciliate Tetrahymena thermophila, a model eukaryote.</title>
        <authorList>
            <person name="Eisen J.A."/>
            <person name="Coyne R.S."/>
            <person name="Wu M."/>
            <person name="Wu D."/>
            <person name="Thiagarajan M."/>
            <person name="Wortman J.R."/>
            <person name="Badger J.H."/>
            <person name="Ren Q."/>
            <person name="Amedeo P."/>
            <person name="Jones K.M."/>
            <person name="Tallon L.J."/>
            <person name="Delcher A.L."/>
            <person name="Salzberg S.L."/>
            <person name="Silva J.C."/>
            <person name="Haas B.J."/>
            <person name="Majoros W.H."/>
            <person name="Farzad M."/>
            <person name="Carlton J.M."/>
            <person name="Smith R.K. Jr."/>
            <person name="Garg J."/>
            <person name="Pearlman R.E."/>
            <person name="Karrer K.M."/>
            <person name="Sun L."/>
            <person name="Manning G."/>
            <person name="Elde N.C."/>
            <person name="Turkewitz A.P."/>
            <person name="Asai D.J."/>
            <person name="Wilkes D.E."/>
            <person name="Wang Y."/>
            <person name="Cai H."/>
            <person name="Collins K."/>
            <person name="Stewart B.A."/>
            <person name="Lee S.R."/>
            <person name="Wilamowska K."/>
            <person name="Weinberg Z."/>
            <person name="Ruzzo W.L."/>
            <person name="Wloga D."/>
            <person name="Gaertig J."/>
            <person name="Frankel J."/>
            <person name="Tsao C.-C."/>
            <person name="Gorovsky M.A."/>
            <person name="Keeling P.J."/>
            <person name="Waller R.F."/>
            <person name="Patron N.J."/>
            <person name="Cherry J.M."/>
            <person name="Stover N.A."/>
            <person name="Krieger C.J."/>
            <person name="del Toro C."/>
            <person name="Ryder H.F."/>
            <person name="Williamson S.C."/>
            <person name="Barbeau R.A."/>
            <person name="Hamilton E.P."/>
            <person name="Orias E."/>
        </authorList>
    </citation>
    <scope>NUCLEOTIDE SEQUENCE [LARGE SCALE GENOMIC DNA]</scope>
    <source>
        <strain evidence="2">SB210</strain>
    </source>
</reference>